<organism evidence="2 3">
    <name type="scientific">Terriglobus roseus</name>
    <dbReference type="NCBI Taxonomy" id="392734"/>
    <lineage>
        <taxon>Bacteria</taxon>
        <taxon>Pseudomonadati</taxon>
        <taxon>Acidobacteriota</taxon>
        <taxon>Terriglobia</taxon>
        <taxon>Terriglobales</taxon>
        <taxon>Acidobacteriaceae</taxon>
        <taxon>Terriglobus</taxon>
    </lineage>
</organism>
<feature type="signal peptide" evidence="1">
    <location>
        <begin position="1"/>
        <end position="28"/>
    </location>
</feature>
<reference evidence="2 3" key="1">
    <citation type="submission" date="2016-10" db="EMBL/GenBank/DDBJ databases">
        <authorList>
            <person name="de Groot N.N."/>
        </authorList>
    </citation>
    <scope>NUCLEOTIDE SEQUENCE [LARGE SCALE GENOMIC DNA]</scope>
    <source>
        <strain evidence="2 3">GAS232</strain>
    </source>
</reference>
<keyword evidence="1" id="KW-0732">Signal</keyword>
<evidence type="ECO:0000313" key="3">
    <source>
        <dbReference type="Proteomes" id="UP000182427"/>
    </source>
</evidence>
<dbReference type="EMBL" id="LT629690">
    <property type="protein sequence ID" value="SDG05892.1"/>
    <property type="molecule type" value="Genomic_DNA"/>
</dbReference>
<dbReference type="Gene3D" id="3.40.50.1820">
    <property type="entry name" value="alpha/beta hydrolase"/>
    <property type="match status" value="1"/>
</dbReference>
<evidence type="ECO:0008006" key="4">
    <source>
        <dbReference type="Google" id="ProtNLM"/>
    </source>
</evidence>
<protein>
    <recommendedName>
        <fullName evidence="4">Alpha/beta hydrolase family protein</fullName>
    </recommendedName>
</protein>
<keyword evidence="3" id="KW-1185">Reference proteome</keyword>
<evidence type="ECO:0000256" key="1">
    <source>
        <dbReference type="SAM" id="SignalP"/>
    </source>
</evidence>
<feature type="chain" id="PRO_5009242532" description="Alpha/beta hydrolase family protein" evidence="1">
    <location>
        <begin position="29"/>
        <end position="359"/>
    </location>
</feature>
<evidence type="ECO:0000313" key="2">
    <source>
        <dbReference type="EMBL" id="SDG05892.1"/>
    </source>
</evidence>
<dbReference type="AlphaFoldDB" id="A0A1G7R531"/>
<accession>A0A1G7R531</accession>
<dbReference type="Proteomes" id="UP000182427">
    <property type="component" value="Chromosome I"/>
</dbReference>
<dbReference type="SUPFAM" id="SSF53474">
    <property type="entry name" value="alpha/beta-Hydrolases"/>
    <property type="match status" value="1"/>
</dbReference>
<name>A0A1G7R531_9BACT</name>
<gene>
    <name evidence="2" type="ORF">SAMN05444167_4136</name>
</gene>
<sequence>MGQECATKVSLVRKLVFLLLLTAGVAAAQLQQFRTVDSPQPDENIDQPCRYEASFPAGNKPVKAAWVTYDRGPDITAFYFDPDVLAFAAKNDLAMVLAHQCPAARTPEKGEMDMYPEHGLGRSLFAALHSLGEESGHPELAQAKLIVLGFSGTGAYFGHFVAYAPKRVLAAILTNPGQSDPDNIDKIKLDEDGVAVPELIIAGGRDNVGGVLKPYAFYEHHRSEGAPWVYLVQNNIPHCCINNTRAFMLHWLQAVIDQRKPDPQRPLLPMNLKSGWYGSIQPCSTPYKDHWGLPLWNVCEAHVERAGKTLPNKEMPSGYFPTEALAREWLAFIKLPDHPKTSFARPSDPNFGDPTKLNP</sequence>
<proteinExistence type="predicted"/>
<dbReference type="InterPro" id="IPR029058">
    <property type="entry name" value="AB_hydrolase_fold"/>
</dbReference>